<feature type="region of interest" description="Disordered" evidence="4">
    <location>
        <begin position="580"/>
        <end position="652"/>
    </location>
</feature>
<feature type="region of interest" description="Disordered" evidence="4">
    <location>
        <begin position="924"/>
        <end position="950"/>
    </location>
</feature>
<comment type="caution">
    <text evidence="6">The sequence shown here is derived from an EMBL/GenBank/DDBJ whole genome shotgun (WGS) entry which is preliminary data.</text>
</comment>
<name>A0A0F2M1W1_SPOSC</name>
<dbReference type="SUPFAM" id="SSF56112">
    <property type="entry name" value="Protein kinase-like (PK-like)"/>
    <property type="match status" value="1"/>
</dbReference>
<dbReference type="PROSITE" id="PS00107">
    <property type="entry name" value="PROTEIN_KINASE_ATP"/>
    <property type="match status" value="1"/>
</dbReference>
<keyword evidence="1 3" id="KW-0547">Nucleotide-binding</keyword>
<feature type="compositionally biased region" description="Gly residues" evidence="4">
    <location>
        <begin position="610"/>
        <end position="625"/>
    </location>
</feature>
<dbReference type="SMART" id="SM00220">
    <property type="entry name" value="S_TKc"/>
    <property type="match status" value="1"/>
</dbReference>
<dbReference type="Pfam" id="PF00069">
    <property type="entry name" value="Pkinase"/>
    <property type="match status" value="1"/>
</dbReference>
<reference evidence="6 7" key="1">
    <citation type="journal article" date="2014" name="BMC Genomics">
        <title>Comparative genomics of the major fungal agents of human and animal Sporotrichosis: Sporothrix schenckii and Sporothrix brasiliensis.</title>
        <authorList>
            <person name="Teixeira M.M."/>
            <person name="de Almeida L.G."/>
            <person name="Kubitschek-Barreira P."/>
            <person name="Alves F.L."/>
            <person name="Kioshima E.S."/>
            <person name="Abadio A.K."/>
            <person name="Fernandes L."/>
            <person name="Derengowski L.S."/>
            <person name="Ferreira K.S."/>
            <person name="Souza R.C."/>
            <person name="Ruiz J.C."/>
            <person name="de Andrade N.C."/>
            <person name="Paes H.C."/>
            <person name="Nicola A.M."/>
            <person name="Albuquerque P."/>
            <person name="Gerber A.L."/>
            <person name="Martins V.P."/>
            <person name="Peconick L.D."/>
            <person name="Neto A.V."/>
            <person name="Chaucanez C.B."/>
            <person name="Silva P.A."/>
            <person name="Cunha O.L."/>
            <person name="de Oliveira F.F."/>
            <person name="dos Santos T.C."/>
            <person name="Barros A.L."/>
            <person name="Soares M.A."/>
            <person name="de Oliveira L.M."/>
            <person name="Marini M.M."/>
            <person name="Villalobos-Duno H."/>
            <person name="Cunha M.M."/>
            <person name="de Hoog S."/>
            <person name="da Silveira J.F."/>
            <person name="Henrissat B."/>
            <person name="Nino-Vega G.A."/>
            <person name="Cisalpino P.S."/>
            <person name="Mora-Montes H.M."/>
            <person name="Almeida S.R."/>
            <person name="Stajich J.E."/>
            <person name="Lopes-Bezerra L.M."/>
            <person name="Vasconcelos A.T."/>
            <person name="Felipe M.S."/>
        </authorList>
    </citation>
    <scope>NUCLEOTIDE SEQUENCE [LARGE SCALE GENOMIC DNA]</scope>
    <source>
        <strain evidence="6 7">1099-18</strain>
    </source>
</reference>
<dbReference type="Gene3D" id="1.10.510.10">
    <property type="entry name" value="Transferase(Phosphotransferase) domain 1"/>
    <property type="match status" value="1"/>
</dbReference>
<dbReference type="PROSITE" id="PS00108">
    <property type="entry name" value="PROTEIN_KINASE_ST"/>
    <property type="match status" value="1"/>
</dbReference>
<feature type="domain" description="Protein kinase" evidence="5">
    <location>
        <begin position="39"/>
        <end position="286"/>
    </location>
</feature>
<feature type="compositionally biased region" description="Gly residues" evidence="4">
    <location>
        <begin position="987"/>
        <end position="1004"/>
    </location>
</feature>
<dbReference type="GO" id="GO:0005737">
    <property type="term" value="C:cytoplasm"/>
    <property type="evidence" value="ECO:0007669"/>
    <property type="project" value="TreeGrafter"/>
</dbReference>
<evidence type="ECO:0000256" key="1">
    <source>
        <dbReference type="ARBA" id="ARBA00022741"/>
    </source>
</evidence>
<dbReference type="PANTHER" id="PTHR24346">
    <property type="entry name" value="MAP/MICROTUBULE AFFINITY-REGULATING KINASE"/>
    <property type="match status" value="1"/>
</dbReference>
<keyword evidence="6" id="KW-0418">Kinase</keyword>
<feature type="region of interest" description="Disordered" evidence="4">
    <location>
        <begin position="449"/>
        <end position="507"/>
    </location>
</feature>
<feature type="compositionally biased region" description="Gly residues" evidence="4">
    <location>
        <begin position="724"/>
        <end position="736"/>
    </location>
</feature>
<dbReference type="EMBL" id="AXCR01000009">
    <property type="protein sequence ID" value="KJR83692.1"/>
    <property type="molecule type" value="Genomic_DNA"/>
</dbReference>
<feature type="compositionally biased region" description="Basic and acidic residues" evidence="4">
    <location>
        <begin position="467"/>
        <end position="480"/>
    </location>
</feature>
<feature type="region of interest" description="Disordered" evidence="4">
    <location>
        <begin position="683"/>
        <end position="876"/>
    </location>
</feature>
<feature type="compositionally biased region" description="Basic residues" evidence="4">
    <location>
        <begin position="817"/>
        <end position="827"/>
    </location>
</feature>
<dbReference type="InterPro" id="IPR017441">
    <property type="entry name" value="Protein_kinase_ATP_BS"/>
</dbReference>
<sequence length="1142" mass="120051">MQSGKAKAEVMGRKAKLAHSYQELLDEFSNKDLKSVGNYTLGRLIGKGSFGKVYLATHKLTNGSKVVLKSAKKDDSNLAREIHHHRQFVHPHIARLYEVIVTESMVWLVLEYCQGDELYNYLLKHGKLPVDKVQRIFTQLVGAVSYVHLQSCVHRDLKLENILLDKHENVKLVDFGFTREYEGKANYLQTFCGTICYSAPEMLKGEKYAGEKVDVWSLGVILYALLCGELPFDDDDDDVTRRTILVDEPQYPDHVPPDALSLLKAMLSKRPLLRPTLPDILAHPFLADHAAQQQTILDVPQPSPFTTPVEKESLQRMRSAGVDIDTVIESVLAQRCDALAGWWTLLIEKEQRKLVRRERKRKEKELEHRNSRRLSTTSSRLERLATVEEAGSSYVKLSDPPTPKSSRGRSQRRSWHHDSLRIDDFPGLSELGRVNEALKANSAGVAAASATNGNFSSNRNSRNSRPSGEHRPPPVDKDSLRSASSSRQRRPIPPPKEGVLRSARSRGSTLHLVTTSDALAAAGAAGVNGVNGVHIANGASGAGGASGGSNGASGLHSNQKVRKKTSQVIITHWKNMTHWIAENTRRTKGAGKRGGSHSTPNLLPKPLSRSGGGGGTGSSKDGGGSRGKDSKASSPRPQTSKYPASGSAGAGGSSTGGLGIGLGGSNTASLPKGVVANGFAKAAGQPTAAGPSSASAVTGGASGGGASGGGAFRLDDLGTPASMSGGGGGGGGGGAVTSGSSTANSPLSPSLSATTPSNTNYQQFYYQVHPQQQPQQGQAQQQQQPASAPRLQSTNSYKRQSLSPSPLTPRSAVRRSSAGHHGLRGRKSTSSSVSSIRSIHQHQHHHSHSKASSTSSNGSVSTATGAGAGSSVSAVGRSPHHSVKVLPATPTTTSFPSNLRLVRGSVFTASSSASAAHAFNEGMPLSRAPGSPNPFGSHYQAGGLHGGGGGGSGSLGPAFVGSSTPVMFAKRKRNIFKGPMLSFGNSSGGAGTGASGRSASGGSGAKHSHSRSASASGLGRRSGEITIEEEDEEEEEEMEDMEEEGEDIDDDDDAAANGHAAISRFLMDGGDAAGGLDDVEEVDQFSPIIRRPGEYIEEIYEDAEEEDDVGEPGDDVGPGSDAPARNGSPIKTHRSKQAVSAA</sequence>
<organism evidence="6 7">
    <name type="scientific">Sporothrix schenckii 1099-18</name>
    <dbReference type="NCBI Taxonomy" id="1397361"/>
    <lineage>
        <taxon>Eukaryota</taxon>
        <taxon>Fungi</taxon>
        <taxon>Dikarya</taxon>
        <taxon>Ascomycota</taxon>
        <taxon>Pezizomycotina</taxon>
        <taxon>Sordariomycetes</taxon>
        <taxon>Sordariomycetidae</taxon>
        <taxon>Ophiostomatales</taxon>
        <taxon>Ophiostomataceae</taxon>
        <taxon>Sporothrix</taxon>
    </lineage>
</organism>
<feature type="compositionally biased region" description="Basic residues" evidence="4">
    <location>
        <begin position="406"/>
        <end position="415"/>
    </location>
</feature>
<evidence type="ECO:0000256" key="3">
    <source>
        <dbReference type="PROSITE-ProRule" id="PRU10141"/>
    </source>
</evidence>
<keyword evidence="2 3" id="KW-0067">ATP-binding</keyword>
<evidence type="ECO:0000256" key="4">
    <source>
        <dbReference type="SAM" id="MobiDB-lite"/>
    </source>
</evidence>
<feature type="compositionally biased region" description="Low complexity" evidence="4">
    <location>
        <begin position="828"/>
        <end position="838"/>
    </location>
</feature>
<evidence type="ECO:0000313" key="6">
    <source>
        <dbReference type="EMBL" id="KJR83692.1"/>
    </source>
</evidence>
<dbReference type="GeneID" id="27662333"/>
<feature type="compositionally biased region" description="Low complexity" evidence="4">
    <location>
        <begin position="850"/>
        <end position="876"/>
    </location>
</feature>
<dbReference type="FunFam" id="1.10.510.10:FF:000434">
    <property type="entry name" value="Serine/threonine protein kinase"/>
    <property type="match status" value="1"/>
</dbReference>
<dbReference type="VEuPathDB" id="FungiDB:SPSK_00076"/>
<feature type="binding site" evidence="3">
    <location>
        <position position="73"/>
    </location>
    <ligand>
        <name>ATP</name>
        <dbReference type="ChEBI" id="CHEBI:30616"/>
    </ligand>
</feature>
<feature type="compositionally biased region" description="Basic residues" evidence="4">
    <location>
        <begin position="586"/>
        <end position="595"/>
    </location>
</feature>
<feature type="compositionally biased region" description="Gly residues" evidence="4">
    <location>
        <begin position="700"/>
        <end position="711"/>
    </location>
</feature>
<accession>A0A0F2M1W1</accession>
<feature type="region of interest" description="Disordered" evidence="4">
    <location>
        <begin position="542"/>
        <end position="565"/>
    </location>
</feature>
<dbReference type="InterPro" id="IPR008271">
    <property type="entry name" value="Ser/Thr_kinase_AS"/>
</dbReference>
<dbReference type="GO" id="GO:0005524">
    <property type="term" value="F:ATP binding"/>
    <property type="evidence" value="ECO:0007669"/>
    <property type="project" value="UniProtKB-UniRule"/>
</dbReference>
<feature type="compositionally biased region" description="Low complexity" evidence="4">
    <location>
        <begin position="737"/>
        <end position="785"/>
    </location>
</feature>
<gene>
    <name evidence="6" type="ORF">SPSK_00076</name>
</gene>
<dbReference type="CDD" id="cd14003">
    <property type="entry name" value="STKc_AMPK-like"/>
    <property type="match status" value="1"/>
</dbReference>
<dbReference type="PROSITE" id="PS50011">
    <property type="entry name" value="PROTEIN_KINASE_DOM"/>
    <property type="match status" value="1"/>
</dbReference>
<evidence type="ECO:0000313" key="7">
    <source>
        <dbReference type="Proteomes" id="UP000033710"/>
    </source>
</evidence>
<dbReference type="RefSeq" id="XP_016586368.1">
    <property type="nucleotide sequence ID" value="XM_016727056.1"/>
</dbReference>
<evidence type="ECO:0000256" key="2">
    <source>
        <dbReference type="ARBA" id="ARBA00022840"/>
    </source>
</evidence>
<evidence type="ECO:0000259" key="5">
    <source>
        <dbReference type="PROSITE" id="PS50011"/>
    </source>
</evidence>
<proteinExistence type="predicted"/>
<feature type="compositionally biased region" description="Basic residues" evidence="4">
    <location>
        <begin position="839"/>
        <end position="849"/>
    </location>
</feature>
<keyword evidence="6" id="KW-0808">Transferase</keyword>
<reference evidence="6 7" key="2">
    <citation type="journal article" date="2015" name="Eukaryot. Cell">
        <title>Asexual propagation of a virulent clone complex in a human and feline outbreak of sporotrichosis.</title>
        <authorList>
            <person name="Teixeira Mde M."/>
            <person name="Rodrigues A.M."/>
            <person name="Tsui C.K."/>
            <person name="de Almeida L.G."/>
            <person name="Van Diepeningen A.D."/>
            <person name="van den Ende B.G."/>
            <person name="Fernandes G.F."/>
            <person name="Kano R."/>
            <person name="Hamelin R.C."/>
            <person name="Lopes-Bezerra L.M."/>
            <person name="Vasconcelos A.T."/>
            <person name="de Hoog S."/>
            <person name="de Camargo Z.P."/>
            <person name="Felipe M.S."/>
        </authorList>
    </citation>
    <scope>NUCLEOTIDE SEQUENCE [LARGE SCALE GENOMIC DNA]</scope>
    <source>
        <strain evidence="6 7">1099-18</strain>
    </source>
</reference>
<dbReference type="GO" id="GO:0035556">
    <property type="term" value="P:intracellular signal transduction"/>
    <property type="evidence" value="ECO:0007669"/>
    <property type="project" value="TreeGrafter"/>
</dbReference>
<dbReference type="GO" id="GO:0004674">
    <property type="term" value="F:protein serine/threonine kinase activity"/>
    <property type="evidence" value="ECO:0007669"/>
    <property type="project" value="TreeGrafter"/>
</dbReference>
<dbReference type="AlphaFoldDB" id="A0A0F2M1W1"/>
<dbReference type="Proteomes" id="UP000033710">
    <property type="component" value="Unassembled WGS sequence"/>
</dbReference>
<feature type="compositionally biased region" description="Low complexity" evidence="4">
    <location>
        <begin position="683"/>
        <end position="699"/>
    </location>
</feature>
<dbReference type="OrthoDB" id="942095at2759"/>
<feature type="compositionally biased region" description="Polar residues" evidence="4">
    <location>
        <begin position="790"/>
        <end position="805"/>
    </location>
</feature>
<dbReference type="KEGG" id="ssck:SPSK_00076"/>
<feature type="compositionally biased region" description="Acidic residues" evidence="4">
    <location>
        <begin position="1095"/>
        <end position="1114"/>
    </location>
</feature>
<feature type="compositionally biased region" description="Acidic residues" evidence="4">
    <location>
        <begin position="1026"/>
        <end position="1054"/>
    </location>
</feature>
<feature type="region of interest" description="Disordered" evidence="4">
    <location>
        <begin position="356"/>
        <end position="418"/>
    </location>
</feature>
<dbReference type="InterPro" id="IPR000719">
    <property type="entry name" value="Prot_kinase_dom"/>
</dbReference>
<protein>
    <submittedName>
        <fullName evidence="6">Serine/threonineeeee protein kinase</fullName>
    </submittedName>
</protein>
<dbReference type="PANTHER" id="PTHR24346:SF110">
    <property type="entry name" value="NON-SPECIFIC SERINE_THREONINE PROTEIN KINASE"/>
    <property type="match status" value="1"/>
</dbReference>
<feature type="region of interest" description="Disordered" evidence="4">
    <location>
        <begin position="987"/>
        <end position="1142"/>
    </location>
</feature>
<feature type="compositionally biased region" description="Low complexity" evidence="4">
    <location>
        <begin position="449"/>
        <end position="466"/>
    </location>
</feature>
<dbReference type="InterPro" id="IPR011009">
    <property type="entry name" value="Kinase-like_dom_sf"/>
</dbReference>
<feature type="compositionally biased region" description="Gly residues" evidence="4">
    <location>
        <begin position="542"/>
        <end position="551"/>
    </location>
</feature>